<evidence type="ECO:0000313" key="1">
    <source>
        <dbReference type="EMBL" id="WAJ30166.1"/>
    </source>
</evidence>
<dbReference type="EMBL" id="CP113520">
    <property type="protein sequence ID" value="WAJ30166.1"/>
    <property type="molecule type" value="Genomic_DNA"/>
</dbReference>
<accession>A0ACD4NTF3</accession>
<sequence length="248" mass="26447">MKLAFVVPAFNEEALIGGCLESIRAEIQRAGVAADTEIIVVDNASTDATGAVASAVPGVRVVREPKKGLVNARAAGLAATQAELVANIDADTRLPPGWLTTVLDAFAASPRLVVLSGPFVYTDLTPAQRLVTKCFYGAGYAIHAVFGRLLKKGAMVQGGNFVLKREAWLSVGGFDQSIAFYGEDTDVANRLAPVGEVRWTFDLPIHASGRRLAAEGVVATGARYALNYFWVTLFGHPISRAYRDIRPS</sequence>
<reference evidence="1" key="1">
    <citation type="submission" date="2022-11" db="EMBL/GenBank/DDBJ databases">
        <title>beta-Carotene-producing bacterium, Jeongeuplla avenae sp. nov., alleviates the salt stress of Arabidopsis seedlings.</title>
        <authorList>
            <person name="Jiang L."/>
            <person name="Lee J."/>
        </authorList>
    </citation>
    <scope>NUCLEOTIDE SEQUENCE</scope>
    <source>
        <strain evidence="1">DY_R2A_6</strain>
    </source>
</reference>
<name>A0ACD4NTF3_9HYPH</name>
<evidence type="ECO:0000313" key="2">
    <source>
        <dbReference type="Proteomes" id="UP001163223"/>
    </source>
</evidence>
<dbReference type="Proteomes" id="UP001163223">
    <property type="component" value="Chromosome"/>
</dbReference>
<proteinExistence type="predicted"/>
<gene>
    <name evidence="1" type="ORF">OXU80_08150</name>
</gene>
<protein>
    <submittedName>
        <fullName evidence="1">Glycosyltransferase family A protein</fullName>
    </submittedName>
</protein>
<keyword evidence="2" id="KW-1185">Reference proteome</keyword>
<organism evidence="1 2">
    <name type="scientific">Antarcticirhabdus aurantiaca</name>
    <dbReference type="NCBI Taxonomy" id="2606717"/>
    <lineage>
        <taxon>Bacteria</taxon>
        <taxon>Pseudomonadati</taxon>
        <taxon>Pseudomonadota</taxon>
        <taxon>Alphaproteobacteria</taxon>
        <taxon>Hyphomicrobiales</taxon>
        <taxon>Aurantimonadaceae</taxon>
        <taxon>Antarcticirhabdus</taxon>
    </lineage>
</organism>